<gene>
    <name evidence="1" type="ORF">CCACVL1_16033</name>
</gene>
<evidence type="ECO:0000313" key="1">
    <source>
        <dbReference type="EMBL" id="OMO75796.1"/>
    </source>
</evidence>
<dbReference type="Gramene" id="OMO75796">
    <property type="protein sequence ID" value="OMO75796"/>
    <property type="gene ID" value="CCACVL1_16033"/>
</dbReference>
<proteinExistence type="predicted"/>
<reference evidence="1 2" key="1">
    <citation type="submission" date="2013-09" db="EMBL/GenBank/DDBJ databases">
        <title>Corchorus capsularis genome sequencing.</title>
        <authorList>
            <person name="Alam M."/>
            <person name="Haque M.S."/>
            <person name="Islam M.S."/>
            <person name="Emdad E.M."/>
            <person name="Islam M.M."/>
            <person name="Ahmed B."/>
            <person name="Halim A."/>
            <person name="Hossen Q.M.M."/>
            <person name="Hossain M.Z."/>
            <person name="Ahmed R."/>
            <person name="Khan M.M."/>
            <person name="Islam R."/>
            <person name="Rashid M.M."/>
            <person name="Khan S.A."/>
            <person name="Rahman M.S."/>
            <person name="Alam M."/>
        </authorList>
    </citation>
    <scope>NUCLEOTIDE SEQUENCE [LARGE SCALE GENOMIC DNA]</scope>
    <source>
        <strain evidence="2">cv. CVL-1</strain>
        <tissue evidence="1">Whole seedling</tissue>
    </source>
</reference>
<name>A0A1R3HZP6_COCAP</name>
<sequence>MEKDEGLKTLECLKGRLFAEYKLQSLQKTMQN</sequence>
<keyword evidence="2" id="KW-1185">Reference proteome</keyword>
<comment type="caution">
    <text evidence="1">The sequence shown here is derived from an EMBL/GenBank/DDBJ whole genome shotgun (WGS) entry which is preliminary data.</text>
</comment>
<organism evidence="1 2">
    <name type="scientific">Corchorus capsularis</name>
    <name type="common">Jute</name>
    <dbReference type="NCBI Taxonomy" id="210143"/>
    <lineage>
        <taxon>Eukaryota</taxon>
        <taxon>Viridiplantae</taxon>
        <taxon>Streptophyta</taxon>
        <taxon>Embryophyta</taxon>
        <taxon>Tracheophyta</taxon>
        <taxon>Spermatophyta</taxon>
        <taxon>Magnoliopsida</taxon>
        <taxon>eudicotyledons</taxon>
        <taxon>Gunneridae</taxon>
        <taxon>Pentapetalae</taxon>
        <taxon>rosids</taxon>
        <taxon>malvids</taxon>
        <taxon>Malvales</taxon>
        <taxon>Malvaceae</taxon>
        <taxon>Grewioideae</taxon>
        <taxon>Apeibeae</taxon>
        <taxon>Corchorus</taxon>
    </lineage>
</organism>
<dbReference type="EMBL" id="AWWV01010956">
    <property type="protein sequence ID" value="OMO75796.1"/>
    <property type="molecule type" value="Genomic_DNA"/>
</dbReference>
<protein>
    <submittedName>
        <fullName evidence="1">Uncharacterized protein</fullName>
    </submittedName>
</protein>
<evidence type="ECO:0000313" key="2">
    <source>
        <dbReference type="Proteomes" id="UP000188268"/>
    </source>
</evidence>
<accession>A0A1R3HZP6</accession>
<dbReference type="AlphaFoldDB" id="A0A1R3HZP6"/>
<dbReference type="Proteomes" id="UP000188268">
    <property type="component" value="Unassembled WGS sequence"/>
</dbReference>